<gene>
    <name evidence="2" type="ORF">TPSD3_10330</name>
</gene>
<feature type="domain" description="Pyrrolo-quinoline quinone repeat" evidence="1">
    <location>
        <begin position="2"/>
        <end position="116"/>
    </location>
</feature>
<dbReference type="Gene3D" id="2.130.10.10">
    <property type="entry name" value="YVTN repeat-like/Quinoprotein amine dehydrogenase"/>
    <property type="match status" value="1"/>
</dbReference>
<comment type="caution">
    <text evidence="2">The sequence shown here is derived from an EMBL/GenBank/DDBJ whole genome shotgun (WGS) entry which is preliminary data.</text>
</comment>
<proteinExistence type="predicted"/>
<dbReference type="EMBL" id="MSLT01000017">
    <property type="protein sequence ID" value="OUD13423.1"/>
    <property type="molecule type" value="Genomic_DNA"/>
</dbReference>
<dbReference type="SUPFAM" id="SSF50998">
    <property type="entry name" value="Quinoprotein alcohol dehydrogenase-like"/>
    <property type="match status" value="1"/>
</dbReference>
<feature type="non-terminal residue" evidence="2">
    <location>
        <position position="1"/>
    </location>
</feature>
<protein>
    <recommendedName>
        <fullName evidence="1">Pyrrolo-quinoline quinone repeat domain-containing protein</fullName>
    </recommendedName>
</protein>
<evidence type="ECO:0000313" key="3">
    <source>
        <dbReference type="Proteomes" id="UP000194798"/>
    </source>
</evidence>
<reference evidence="2 3" key="1">
    <citation type="submission" date="2016-12" db="EMBL/GenBank/DDBJ databases">
        <title>Thioflexothrix psekupsii D3 genome sequencing and assembly.</title>
        <authorList>
            <person name="Fomenkov A."/>
            <person name="Vincze T."/>
            <person name="Grabovich M."/>
            <person name="Anton B.P."/>
            <person name="Dubinina G."/>
            <person name="Orlova M."/>
            <person name="Belousova E."/>
            <person name="Roberts R.J."/>
        </authorList>
    </citation>
    <scope>NUCLEOTIDE SEQUENCE [LARGE SCALE GENOMIC DNA]</scope>
    <source>
        <strain evidence="2">D3</strain>
    </source>
</reference>
<dbReference type="InterPro" id="IPR015943">
    <property type="entry name" value="WD40/YVTN_repeat-like_dom_sf"/>
</dbReference>
<dbReference type="InterPro" id="IPR011047">
    <property type="entry name" value="Quinoprotein_ADH-like_sf"/>
</dbReference>
<dbReference type="Proteomes" id="UP000194798">
    <property type="component" value="Unassembled WGS sequence"/>
</dbReference>
<accession>A0A251X6K0</accession>
<evidence type="ECO:0000313" key="2">
    <source>
        <dbReference type="EMBL" id="OUD13423.1"/>
    </source>
</evidence>
<evidence type="ECO:0000259" key="1">
    <source>
        <dbReference type="Pfam" id="PF13360"/>
    </source>
</evidence>
<keyword evidence="3" id="KW-1185">Reference proteome</keyword>
<organism evidence="2 3">
    <name type="scientific">Thioflexithrix psekupsensis</name>
    <dbReference type="NCBI Taxonomy" id="1570016"/>
    <lineage>
        <taxon>Bacteria</taxon>
        <taxon>Pseudomonadati</taxon>
        <taxon>Pseudomonadota</taxon>
        <taxon>Gammaproteobacteria</taxon>
        <taxon>Thiotrichales</taxon>
        <taxon>Thioflexithrix</taxon>
    </lineage>
</organism>
<dbReference type="Pfam" id="PF13360">
    <property type="entry name" value="PQQ_2"/>
    <property type="match status" value="1"/>
</dbReference>
<name>A0A251X6K0_9GAMM</name>
<sequence>TQWKTSIPNEYGHSLAVSNNRIHVSASDSSDRGVLTTLDAADGSTINIEKHPDGRTSPPIVADGTQFWLGEETLYASDADTGSRKWSLDVNATVESYSSLSVHGSDLFFASRNGVVKISDGA</sequence>
<dbReference type="AlphaFoldDB" id="A0A251X6K0"/>
<dbReference type="InterPro" id="IPR002372">
    <property type="entry name" value="PQQ_rpt_dom"/>
</dbReference>